<protein>
    <submittedName>
        <fullName evidence="3">Response regulator</fullName>
    </submittedName>
</protein>
<evidence type="ECO:0000259" key="2">
    <source>
        <dbReference type="PROSITE" id="PS50110"/>
    </source>
</evidence>
<dbReference type="EMBL" id="JAYKLX010000005">
    <property type="protein sequence ID" value="MEB3346004.1"/>
    <property type="molecule type" value="Genomic_DNA"/>
</dbReference>
<comment type="caution">
    <text evidence="3">The sequence shown here is derived from an EMBL/GenBank/DDBJ whole genome shotgun (WGS) entry which is preliminary data.</text>
</comment>
<reference evidence="3 4" key="1">
    <citation type="journal article" date="2013" name="Int. J. Syst. Evol. Microbiol.">
        <title>Aquimarina gracilis sp. nov., isolated from the gut microflora of a mussel, Mytilus coruscus, and emended description of Aquimarina spongiae.</title>
        <authorList>
            <person name="Park S.C."/>
            <person name="Choe H.N."/>
            <person name="Baik K.S."/>
            <person name="Seong C.N."/>
        </authorList>
    </citation>
    <scope>NUCLEOTIDE SEQUENCE [LARGE SCALE GENOMIC DNA]</scope>
    <source>
        <strain evidence="3 4">PSC32</strain>
    </source>
</reference>
<accession>A0ABU5ZVV2</accession>
<dbReference type="Pfam" id="PF00072">
    <property type="entry name" value="Response_reg"/>
    <property type="match status" value="1"/>
</dbReference>
<evidence type="ECO:0000313" key="4">
    <source>
        <dbReference type="Proteomes" id="UP001327027"/>
    </source>
</evidence>
<evidence type="ECO:0000256" key="1">
    <source>
        <dbReference type="PROSITE-ProRule" id="PRU00169"/>
    </source>
</evidence>
<dbReference type="InterPro" id="IPR011006">
    <property type="entry name" value="CheY-like_superfamily"/>
</dbReference>
<dbReference type="Gene3D" id="3.40.50.2300">
    <property type="match status" value="1"/>
</dbReference>
<keyword evidence="4" id="KW-1185">Reference proteome</keyword>
<dbReference type="Proteomes" id="UP001327027">
    <property type="component" value="Unassembled WGS sequence"/>
</dbReference>
<organism evidence="3 4">
    <name type="scientific">Aquimarina gracilis</name>
    <dbReference type="NCBI Taxonomy" id="874422"/>
    <lineage>
        <taxon>Bacteria</taxon>
        <taxon>Pseudomonadati</taxon>
        <taxon>Bacteroidota</taxon>
        <taxon>Flavobacteriia</taxon>
        <taxon>Flavobacteriales</taxon>
        <taxon>Flavobacteriaceae</taxon>
        <taxon>Aquimarina</taxon>
    </lineage>
</organism>
<dbReference type="PROSITE" id="PS50110">
    <property type="entry name" value="RESPONSE_REGULATORY"/>
    <property type="match status" value="1"/>
</dbReference>
<dbReference type="PANTHER" id="PTHR43228">
    <property type="entry name" value="TWO-COMPONENT RESPONSE REGULATOR"/>
    <property type="match status" value="1"/>
</dbReference>
<keyword evidence="1" id="KW-0597">Phosphoprotein</keyword>
<dbReference type="SUPFAM" id="SSF52172">
    <property type="entry name" value="CheY-like"/>
    <property type="match status" value="1"/>
</dbReference>
<name>A0ABU5ZVV2_9FLAO</name>
<dbReference type="PANTHER" id="PTHR43228:SF1">
    <property type="entry name" value="TWO-COMPONENT RESPONSE REGULATOR ARR22"/>
    <property type="match status" value="1"/>
</dbReference>
<dbReference type="SMART" id="SM00448">
    <property type="entry name" value="REC"/>
    <property type="match status" value="1"/>
</dbReference>
<feature type="modified residue" description="4-aspartylphosphate" evidence="1">
    <location>
        <position position="57"/>
    </location>
</feature>
<gene>
    <name evidence="3" type="ORF">U6A24_11060</name>
</gene>
<sequence length="140" mass="16223">MKRLKFLLVDDSPSTNFFNEIMIKKTAEYEEIQIAKNGEDALERLNSSFIPDVILLDINMPIMNGWEFLEEFQNLDARFDNTMIILMLGAKLSTDQKELITTIPNVRGCIEKMLTKDMVINIVTKFREKTLLNKCESILD</sequence>
<feature type="domain" description="Response regulatory" evidence="2">
    <location>
        <begin position="5"/>
        <end position="127"/>
    </location>
</feature>
<dbReference type="RefSeq" id="WP_324180034.1">
    <property type="nucleotide sequence ID" value="NZ_BAABAW010000006.1"/>
</dbReference>
<dbReference type="InterPro" id="IPR052048">
    <property type="entry name" value="ST_Response_Regulator"/>
</dbReference>
<proteinExistence type="predicted"/>
<dbReference type="InterPro" id="IPR001789">
    <property type="entry name" value="Sig_transdc_resp-reg_receiver"/>
</dbReference>
<evidence type="ECO:0000313" key="3">
    <source>
        <dbReference type="EMBL" id="MEB3346004.1"/>
    </source>
</evidence>